<keyword evidence="3" id="KW-1185">Reference proteome</keyword>
<dbReference type="OrthoDB" id="5598843at2759"/>
<evidence type="ECO:0000256" key="1">
    <source>
        <dbReference type="SAM" id="MobiDB-lite"/>
    </source>
</evidence>
<name>A0A6G1LAN5_9PEZI</name>
<dbReference type="Proteomes" id="UP000799436">
    <property type="component" value="Unassembled WGS sequence"/>
</dbReference>
<feature type="compositionally biased region" description="Polar residues" evidence="1">
    <location>
        <begin position="29"/>
        <end position="49"/>
    </location>
</feature>
<feature type="region of interest" description="Disordered" evidence="1">
    <location>
        <begin position="1"/>
        <end position="103"/>
    </location>
</feature>
<evidence type="ECO:0000313" key="2">
    <source>
        <dbReference type="EMBL" id="KAF2769937.1"/>
    </source>
</evidence>
<organism evidence="2 3">
    <name type="scientific">Teratosphaeria nubilosa</name>
    <dbReference type="NCBI Taxonomy" id="161662"/>
    <lineage>
        <taxon>Eukaryota</taxon>
        <taxon>Fungi</taxon>
        <taxon>Dikarya</taxon>
        <taxon>Ascomycota</taxon>
        <taxon>Pezizomycotina</taxon>
        <taxon>Dothideomycetes</taxon>
        <taxon>Dothideomycetidae</taxon>
        <taxon>Mycosphaerellales</taxon>
        <taxon>Teratosphaeriaceae</taxon>
        <taxon>Teratosphaeria</taxon>
    </lineage>
</organism>
<proteinExistence type="predicted"/>
<evidence type="ECO:0000313" key="3">
    <source>
        <dbReference type="Proteomes" id="UP000799436"/>
    </source>
</evidence>
<dbReference type="AlphaFoldDB" id="A0A6G1LAN5"/>
<accession>A0A6G1LAN5</accession>
<feature type="compositionally biased region" description="Low complexity" evidence="1">
    <location>
        <begin position="1"/>
        <end position="19"/>
    </location>
</feature>
<sequence>MASNTSNTTGTVSSQQTNVWQTAGRGKSRTPQNRSVTASPNSQTAQNTSAPPPRQDSGRPAQQQLHGVWASRSSSGGGSNAPATAQQSRQDESSELMNGFNREEVEKFLGREAGGAVYRNEVDGKAVRGKPENMATGQAFLANLAKQIAKLEQGG</sequence>
<gene>
    <name evidence="2" type="ORF">EJ03DRAFT_326844</name>
</gene>
<protein>
    <submittedName>
        <fullName evidence="2">Uncharacterized protein</fullName>
    </submittedName>
</protein>
<reference evidence="2" key="1">
    <citation type="journal article" date="2020" name="Stud. Mycol.">
        <title>101 Dothideomycetes genomes: a test case for predicting lifestyles and emergence of pathogens.</title>
        <authorList>
            <person name="Haridas S."/>
            <person name="Albert R."/>
            <person name="Binder M."/>
            <person name="Bloem J."/>
            <person name="Labutti K."/>
            <person name="Salamov A."/>
            <person name="Andreopoulos B."/>
            <person name="Baker S."/>
            <person name="Barry K."/>
            <person name="Bills G."/>
            <person name="Bluhm B."/>
            <person name="Cannon C."/>
            <person name="Castanera R."/>
            <person name="Culley D."/>
            <person name="Daum C."/>
            <person name="Ezra D."/>
            <person name="Gonzalez J."/>
            <person name="Henrissat B."/>
            <person name="Kuo A."/>
            <person name="Liang C."/>
            <person name="Lipzen A."/>
            <person name="Lutzoni F."/>
            <person name="Magnuson J."/>
            <person name="Mondo S."/>
            <person name="Nolan M."/>
            <person name="Ohm R."/>
            <person name="Pangilinan J."/>
            <person name="Park H.-J."/>
            <person name="Ramirez L."/>
            <person name="Alfaro M."/>
            <person name="Sun H."/>
            <person name="Tritt A."/>
            <person name="Yoshinaga Y."/>
            <person name="Zwiers L.-H."/>
            <person name="Turgeon B."/>
            <person name="Goodwin S."/>
            <person name="Spatafora J."/>
            <person name="Crous P."/>
            <person name="Grigoriev I."/>
        </authorList>
    </citation>
    <scope>NUCLEOTIDE SEQUENCE</scope>
    <source>
        <strain evidence="2">CBS 116005</strain>
    </source>
</reference>
<dbReference type="EMBL" id="ML995829">
    <property type="protein sequence ID" value="KAF2769937.1"/>
    <property type="molecule type" value="Genomic_DNA"/>
</dbReference>